<organism evidence="2 3">
    <name type="scientific">Platanthera guangdongensis</name>
    <dbReference type="NCBI Taxonomy" id="2320717"/>
    <lineage>
        <taxon>Eukaryota</taxon>
        <taxon>Viridiplantae</taxon>
        <taxon>Streptophyta</taxon>
        <taxon>Embryophyta</taxon>
        <taxon>Tracheophyta</taxon>
        <taxon>Spermatophyta</taxon>
        <taxon>Magnoliopsida</taxon>
        <taxon>Liliopsida</taxon>
        <taxon>Asparagales</taxon>
        <taxon>Orchidaceae</taxon>
        <taxon>Orchidoideae</taxon>
        <taxon>Orchideae</taxon>
        <taxon>Orchidinae</taxon>
        <taxon>Platanthera</taxon>
    </lineage>
</organism>
<evidence type="ECO:0000313" key="3">
    <source>
        <dbReference type="Proteomes" id="UP001412067"/>
    </source>
</evidence>
<keyword evidence="3" id="KW-1185">Reference proteome</keyword>
<feature type="region of interest" description="Disordered" evidence="1">
    <location>
        <begin position="73"/>
        <end position="120"/>
    </location>
</feature>
<proteinExistence type="predicted"/>
<evidence type="ECO:0000313" key="2">
    <source>
        <dbReference type="EMBL" id="KAK8958730.1"/>
    </source>
</evidence>
<protein>
    <submittedName>
        <fullName evidence="2">Uncharacterized protein</fullName>
    </submittedName>
</protein>
<comment type="caution">
    <text evidence="2">The sequence shown here is derived from an EMBL/GenBank/DDBJ whole genome shotgun (WGS) entry which is preliminary data.</text>
</comment>
<evidence type="ECO:0000256" key="1">
    <source>
        <dbReference type="SAM" id="MobiDB-lite"/>
    </source>
</evidence>
<sequence length="120" mass="12607">MAALSILSSSLTYLPMFNPNASSKSKPSLSFARHSSKQLTSLCSRPPSYKVLAAPEFAVSPETLIGSDVPADMEVEGSEPSPLAVGSDSDKIAGIESGRGPGDAGSEESELDGGFWDWQW</sequence>
<name>A0ABR2M505_9ASPA</name>
<dbReference type="Proteomes" id="UP001412067">
    <property type="component" value="Unassembled WGS sequence"/>
</dbReference>
<reference evidence="2 3" key="1">
    <citation type="journal article" date="2022" name="Nat. Plants">
        <title>Genomes of leafy and leafless Platanthera orchids illuminate the evolution of mycoheterotrophy.</title>
        <authorList>
            <person name="Li M.H."/>
            <person name="Liu K.W."/>
            <person name="Li Z."/>
            <person name="Lu H.C."/>
            <person name="Ye Q.L."/>
            <person name="Zhang D."/>
            <person name="Wang J.Y."/>
            <person name="Li Y.F."/>
            <person name="Zhong Z.M."/>
            <person name="Liu X."/>
            <person name="Yu X."/>
            <person name="Liu D.K."/>
            <person name="Tu X.D."/>
            <person name="Liu B."/>
            <person name="Hao Y."/>
            <person name="Liao X.Y."/>
            <person name="Jiang Y.T."/>
            <person name="Sun W.H."/>
            <person name="Chen J."/>
            <person name="Chen Y.Q."/>
            <person name="Ai Y."/>
            <person name="Zhai J.W."/>
            <person name="Wu S.S."/>
            <person name="Zhou Z."/>
            <person name="Hsiao Y.Y."/>
            <person name="Wu W.L."/>
            <person name="Chen Y.Y."/>
            <person name="Lin Y.F."/>
            <person name="Hsu J.L."/>
            <person name="Li C.Y."/>
            <person name="Wang Z.W."/>
            <person name="Zhao X."/>
            <person name="Zhong W.Y."/>
            <person name="Ma X.K."/>
            <person name="Ma L."/>
            <person name="Huang J."/>
            <person name="Chen G.Z."/>
            <person name="Huang M.Z."/>
            <person name="Huang L."/>
            <person name="Peng D.H."/>
            <person name="Luo Y.B."/>
            <person name="Zou S.Q."/>
            <person name="Chen S.P."/>
            <person name="Lan S."/>
            <person name="Tsai W.C."/>
            <person name="Van de Peer Y."/>
            <person name="Liu Z.J."/>
        </authorList>
    </citation>
    <scope>NUCLEOTIDE SEQUENCE [LARGE SCALE GENOMIC DNA]</scope>
    <source>
        <strain evidence="2">Lor288</strain>
    </source>
</reference>
<gene>
    <name evidence="2" type="ORF">KSP40_PGU012820</name>
</gene>
<dbReference type="EMBL" id="JBBWWR010000012">
    <property type="protein sequence ID" value="KAK8958730.1"/>
    <property type="molecule type" value="Genomic_DNA"/>
</dbReference>
<accession>A0ABR2M505</accession>